<protein>
    <recommendedName>
        <fullName evidence="3">AAA-ATPase</fullName>
    </recommendedName>
</protein>
<name>A0A6M3SZ03_9CAUD</name>
<evidence type="ECO:0008006" key="3">
    <source>
        <dbReference type="Google" id="ProtNLM"/>
    </source>
</evidence>
<dbReference type="EMBL" id="MT310859">
    <property type="protein sequence ID" value="QJD50388.1"/>
    <property type="molecule type" value="Genomic_DNA"/>
</dbReference>
<keyword evidence="2" id="KW-1185">Reference proteome</keyword>
<dbReference type="GeneID" id="60324952"/>
<gene>
    <name evidence="1" type="primary">88</name>
    <name evidence="1" type="ORF">SEA_MARKPHEW_88</name>
</gene>
<organism evidence="1 2">
    <name type="scientific">Mycobacterium phage MarkPhew</name>
    <dbReference type="NCBI Taxonomy" id="2725625"/>
    <lineage>
        <taxon>Viruses</taxon>
        <taxon>Duplodnaviria</taxon>
        <taxon>Heunggongvirae</taxon>
        <taxon>Uroviricota</taxon>
        <taxon>Caudoviricetes</taxon>
        <taxon>Weiservirinae</taxon>
        <taxon>Anayavirus</taxon>
        <taxon>Anayavirus markphew</taxon>
    </lineage>
</organism>
<dbReference type="KEGG" id="vg:60324952"/>
<sequence length="119" mass="13266">MPAEILLRSDRQAGKTTALLDVALANARRGARVLFWSPNPRESQCAVSRARDLIVGDPEVSRVSLVNGRNAIEYASGGRVMFTWHRPEQFDRADVEVFDGPRDLGTIVRRSAEVRYAGR</sequence>
<proteinExistence type="predicted"/>
<reference evidence="2" key="1">
    <citation type="submission" date="2020-04" db="EMBL/GenBank/DDBJ databases">
        <authorList>
            <person name="Beauchamp P."/>
            <person name="Lattanzi R."/>
            <person name="Bidaburu M."/>
            <person name="Columbini C."/>
            <person name="Evard R."/>
            <person name="Fitzgerald S."/>
            <person name="Lopez A.J."/>
            <person name="Braley A."/>
            <person name="Ettinger A.-S.H."/>
            <person name="Anders K.R."/>
            <person name="Garlena R.A."/>
            <person name="Russell D.A."/>
            <person name="Pope W.H."/>
            <person name="Jacobs-Sera D."/>
            <person name="Hatfull G.F."/>
        </authorList>
    </citation>
    <scope>NUCLEOTIDE SEQUENCE [LARGE SCALE GENOMIC DNA]</scope>
</reference>
<dbReference type="RefSeq" id="YP_009953479.1">
    <property type="nucleotide sequence ID" value="NC_051622.1"/>
</dbReference>
<dbReference type="Proteomes" id="UP000501459">
    <property type="component" value="Segment"/>
</dbReference>
<evidence type="ECO:0000313" key="2">
    <source>
        <dbReference type="Proteomes" id="UP000501459"/>
    </source>
</evidence>
<evidence type="ECO:0000313" key="1">
    <source>
        <dbReference type="EMBL" id="QJD50388.1"/>
    </source>
</evidence>
<accession>A0A6M3SZ03</accession>